<keyword evidence="2" id="KW-1185">Reference proteome</keyword>
<dbReference type="AlphaFoldDB" id="B8F0S0"/>
<accession>B8F0S0</accession>
<proteinExistence type="predicted"/>
<dbReference type="Proteomes" id="UP000006103">
    <property type="component" value="Plasmid PBr_lp36"/>
</dbReference>
<geneLocation type="plasmid" evidence="1 2">
    <name>PBr_lp36</name>
</geneLocation>
<reference evidence="1 2" key="1">
    <citation type="journal article" date="2011" name="J. Bacteriol.">
        <title>Whole-genome sequences of two Borrelia afzelii and two Borrelia garinii Lyme disease agent isolates.</title>
        <authorList>
            <person name="Casjens S.R."/>
            <person name="Mongodin E.F."/>
            <person name="Qiu W.-G."/>
            <person name="Dunn J.J."/>
            <person name="Luft B.J."/>
            <person name="Fraser-Liggett C.M."/>
            <person name="Schutzer S.E."/>
        </authorList>
    </citation>
    <scope>NUCLEOTIDE SEQUENCE [LARGE SCALE GENOMIC DNA]</scope>
    <source>
        <strain evidence="1 2">PBr</strain>
    </source>
</reference>
<dbReference type="RefSeq" id="WP_012622222.1">
    <property type="nucleotide sequence ID" value="NC_011857.1"/>
</dbReference>
<evidence type="ECO:0000313" key="2">
    <source>
        <dbReference type="Proteomes" id="UP000006103"/>
    </source>
</evidence>
<evidence type="ECO:0000313" key="1">
    <source>
        <dbReference type="EMBL" id="ACL34526.1"/>
    </source>
</evidence>
<keyword evidence="1" id="KW-0614">Plasmid</keyword>
<dbReference type="EMBL" id="CP001302">
    <property type="protein sequence ID" value="ACL34526.1"/>
    <property type="molecule type" value="Genomic_DNA"/>
</dbReference>
<gene>
    <name evidence="1" type="ORF">BGAPBR_K0037</name>
</gene>
<organism evidence="1 2">
    <name type="scientific">Borreliella garinii PBr</name>
    <dbReference type="NCBI Taxonomy" id="498743"/>
    <lineage>
        <taxon>Bacteria</taxon>
        <taxon>Pseudomonadati</taxon>
        <taxon>Spirochaetota</taxon>
        <taxon>Spirochaetia</taxon>
        <taxon>Spirochaetales</taxon>
        <taxon>Borreliaceae</taxon>
        <taxon>Borreliella</taxon>
    </lineage>
</organism>
<sequence>MNLTDKKNIDTKKRTNTTLCIKKNSRIIVKDYINNQELFKVKSKRRYDFKAMLLGIKTALKVINIGNNNKLGSIKKHKDHILLEFKDNKIYLIQLSELKKHLLKNKKTIIRESDAGKRRGRIYR</sequence>
<protein>
    <submittedName>
        <fullName evidence="1">Uncharacterized protein</fullName>
    </submittedName>
</protein>
<name>B8F0S0_BORGR</name>